<name>A0A226EY48_FOLCA</name>
<dbReference type="AlphaFoldDB" id="A0A226EY48"/>
<keyword evidence="2" id="KW-1185">Reference proteome</keyword>
<sequence length="160" mass="18236">MVPRITVVKDYVNWLWTVGVENQPALIFLNEVDTLFRMGDSDLADVFHQGVERMRYEAVLVVSTAHQEDQFWRDAFPNGSGSWTEIFWTSAKTGVLVRGIFDLEEKIRDVCQLAYKNGVEEWKKQNGILGDGIRIEAEEVNPSLKNWEDALTAMVQKGGN</sequence>
<dbReference type="Proteomes" id="UP000198287">
    <property type="component" value="Unassembled WGS sequence"/>
</dbReference>
<dbReference type="EMBL" id="LNIX01000001">
    <property type="protein sequence ID" value="OXA62513.1"/>
    <property type="molecule type" value="Genomic_DNA"/>
</dbReference>
<organism evidence="1 2">
    <name type="scientific">Folsomia candida</name>
    <name type="common">Springtail</name>
    <dbReference type="NCBI Taxonomy" id="158441"/>
    <lineage>
        <taxon>Eukaryota</taxon>
        <taxon>Metazoa</taxon>
        <taxon>Ecdysozoa</taxon>
        <taxon>Arthropoda</taxon>
        <taxon>Hexapoda</taxon>
        <taxon>Collembola</taxon>
        <taxon>Entomobryomorpha</taxon>
        <taxon>Isotomoidea</taxon>
        <taxon>Isotomidae</taxon>
        <taxon>Proisotominae</taxon>
        <taxon>Folsomia</taxon>
    </lineage>
</organism>
<evidence type="ECO:0000313" key="2">
    <source>
        <dbReference type="Proteomes" id="UP000198287"/>
    </source>
</evidence>
<reference evidence="1 2" key="1">
    <citation type="submission" date="2015-12" db="EMBL/GenBank/DDBJ databases">
        <title>The genome of Folsomia candida.</title>
        <authorList>
            <person name="Faddeeva A."/>
            <person name="Derks M.F."/>
            <person name="Anvar Y."/>
            <person name="Smit S."/>
            <person name="Van Straalen N."/>
            <person name="Roelofs D."/>
        </authorList>
    </citation>
    <scope>NUCLEOTIDE SEQUENCE [LARGE SCALE GENOMIC DNA]</scope>
    <source>
        <strain evidence="1 2">VU population</strain>
        <tissue evidence="1">Whole body</tissue>
    </source>
</reference>
<evidence type="ECO:0000313" key="1">
    <source>
        <dbReference type="EMBL" id="OXA62513.1"/>
    </source>
</evidence>
<protein>
    <submittedName>
        <fullName evidence="1">Uncharacterized protein</fullName>
    </submittedName>
</protein>
<accession>A0A226EY48</accession>
<comment type="caution">
    <text evidence="1">The sequence shown here is derived from an EMBL/GenBank/DDBJ whole genome shotgun (WGS) entry which is preliminary data.</text>
</comment>
<proteinExistence type="predicted"/>
<gene>
    <name evidence="1" type="ORF">Fcan01_00540</name>
</gene>